<keyword evidence="5" id="KW-0507">mRNA processing</keyword>
<evidence type="ECO:0000256" key="4">
    <source>
        <dbReference type="ARBA" id="ARBA00022490"/>
    </source>
</evidence>
<dbReference type="Proteomes" id="UP000815677">
    <property type="component" value="Unassembled WGS sequence"/>
</dbReference>
<sequence>MGRQSPQRILLLASISSLASVSPSFAMVCKKCETKLSKLAAPDPFKASSASIKDGSRKVGENKLLSRPGSSKNRFQPYQGKCKDCKQSVTQNKAKYCHGCAYKKGICSICGKQVLDTTGYVMSSK</sequence>
<evidence type="ECO:0000313" key="12">
    <source>
        <dbReference type="Proteomes" id="UP000815677"/>
    </source>
</evidence>
<evidence type="ECO:0000313" key="11">
    <source>
        <dbReference type="EMBL" id="GAT47261.1"/>
    </source>
</evidence>
<feature type="chain" id="PRO_5046650231" description="Cysteine-rich PDZ-binding protein" evidence="10">
    <location>
        <begin position="27"/>
        <end position="125"/>
    </location>
</feature>
<dbReference type="Pfam" id="PF10235">
    <property type="entry name" value="Cript"/>
    <property type="match status" value="1"/>
</dbReference>
<proteinExistence type="inferred from homology"/>
<evidence type="ECO:0000256" key="10">
    <source>
        <dbReference type="SAM" id="SignalP"/>
    </source>
</evidence>
<keyword evidence="4" id="KW-0963">Cytoplasm</keyword>
<accession>A0ABQ0LBN2</accession>
<keyword evidence="6" id="KW-0747">Spliceosome</keyword>
<protein>
    <recommendedName>
        <fullName evidence="3">Cysteine-rich PDZ-binding protein</fullName>
    </recommendedName>
    <alternativeName>
        <fullName evidence="8">Cysteine-rich interactor of PDZ three</fullName>
    </alternativeName>
</protein>
<dbReference type="PANTHER" id="PTHR11805">
    <property type="entry name" value="CYSTEINE-RICH PDZ-BINDING PROTEIN"/>
    <property type="match status" value="1"/>
</dbReference>
<comment type="subcellular location">
    <subcellularLocation>
        <location evidence="1">Cytoplasm</location>
    </subcellularLocation>
</comment>
<dbReference type="EMBL" id="DF843281">
    <property type="protein sequence ID" value="GAT47261.1"/>
    <property type="molecule type" value="Genomic_DNA"/>
</dbReference>
<evidence type="ECO:0000256" key="1">
    <source>
        <dbReference type="ARBA" id="ARBA00004496"/>
    </source>
</evidence>
<evidence type="ECO:0000256" key="9">
    <source>
        <dbReference type="SAM" id="MobiDB-lite"/>
    </source>
</evidence>
<dbReference type="PANTHER" id="PTHR11805:SF1">
    <property type="entry name" value="CYSTEINE-RICH PDZ-BINDING PROTEIN"/>
    <property type="match status" value="1"/>
</dbReference>
<evidence type="ECO:0000256" key="2">
    <source>
        <dbReference type="ARBA" id="ARBA00009021"/>
    </source>
</evidence>
<comment type="similarity">
    <text evidence="2">Belongs to the CRIPT family.</text>
</comment>
<evidence type="ECO:0000256" key="3">
    <source>
        <dbReference type="ARBA" id="ARBA00018615"/>
    </source>
</evidence>
<evidence type="ECO:0000256" key="6">
    <source>
        <dbReference type="ARBA" id="ARBA00022728"/>
    </source>
</evidence>
<reference evidence="11" key="1">
    <citation type="submission" date="2014-09" db="EMBL/GenBank/DDBJ databases">
        <title>Genome sequence of the luminous mushroom Mycena chlorophos for searching fungal bioluminescence genes.</title>
        <authorList>
            <person name="Tanaka Y."/>
            <person name="Kasuga D."/>
            <person name="Oba Y."/>
            <person name="Hase S."/>
            <person name="Sato K."/>
            <person name="Oba Y."/>
            <person name="Sakakibara Y."/>
        </authorList>
    </citation>
    <scope>NUCLEOTIDE SEQUENCE</scope>
</reference>
<feature type="region of interest" description="Disordered" evidence="9">
    <location>
        <begin position="44"/>
        <end position="79"/>
    </location>
</feature>
<keyword evidence="12" id="KW-1185">Reference proteome</keyword>
<keyword evidence="7" id="KW-0508">mRNA splicing</keyword>
<name>A0ABQ0LBN2_MYCCL</name>
<feature type="signal peptide" evidence="10">
    <location>
        <begin position="1"/>
        <end position="26"/>
    </location>
</feature>
<organism evidence="11 12">
    <name type="scientific">Mycena chlorophos</name>
    <name type="common">Agaric fungus</name>
    <name type="synonym">Agaricus chlorophos</name>
    <dbReference type="NCBI Taxonomy" id="658473"/>
    <lineage>
        <taxon>Eukaryota</taxon>
        <taxon>Fungi</taxon>
        <taxon>Dikarya</taxon>
        <taxon>Basidiomycota</taxon>
        <taxon>Agaricomycotina</taxon>
        <taxon>Agaricomycetes</taxon>
        <taxon>Agaricomycetidae</taxon>
        <taxon>Agaricales</taxon>
        <taxon>Marasmiineae</taxon>
        <taxon>Mycenaceae</taxon>
        <taxon>Mycena</taxon>
    </lineage>
</organism>
<dbReference type="InterPro" id="IPR019367">
    <property type="entry name" value="PDZ-binding_CRIPT"/>
</dbReference>
<gene>
    <name evidence="11" type="ORF">MCHLO_04726</name>
</gene>
<evidence type="ECO:0000256" key="7">
    <source>
        <dbReference type="ARBA" id="ARBA00023187"/>
    </source>
</evidence>
<keyword evidence="10" id="KW-0732">Signal</keyword>
<evidence type="ECO:0000256" key="8">
    <source>
        <dbReference type="ARBA" id="ARBA00032518"/>
    </source>
</evidence>
<evidence type="ECO:0000256" key="5">
    <source>
        <dbReference type="ARBA" id="ARBA00022664"/>
    </source>
</evidence>